<comment type="caution">
    <text evidence="1">The sequence shown here is derived from an EMBL/GenBank/DDBJ whole genome shotgun (WGS) entry which is preliminary data.</text>
</comment>
<sequence length="37" mass="4280">LDISSPLAFAEGLFFSNILQILIFRYCFNIEELTDLI</sequence>
<feature type="non-terminal residue" evidence="1">
    <location>
        <position position="1"/>
    </location>
</feature>
<name>X1UBG1_9ZZZZ</name>
<evidence type="ECO:0000313" key="1">
    <source>
        <dbReference type="EMBL" id="GAJ00922.1"/>
    </source>
</evidence>
<proteinExistence type="predicted"/>
<accession>X1UBG1</accession>
<dbReference type="EMBL" id="BARW01022594">
    <property type="protein sequence ID" value="GAJ00922.1"/>
    <property type="molecule type" value="Genomic_DNA"/>
</dbReference>
<protein>
    <submittedName>
        <fullName evidence="1">Uncharacterized protein</fullName>
    </submittedName>
</protein>
<reference evidence="1" key="1">
    <citation type="journal article" date="2014" name="Front. Microbiol.">
        <title>High frequency of phylogenetically diverse reductive dehalogenase-homologous genes in deep subseafloor sedimentary metagenomes.</title>
        <authorList>
            <person name="Kawai M."/>
            <person name="Futagami T."/>
            <person name="Toyoda A."/>
            <person name="Takaki Y."/>
            <person name="Nishi S."/>
            <person name="Hori S."/>
            <person name="Arai W."/>
            <person name="Tsubouchi T."/>
            <person name="Morono Y."/>
            <person name="Uchiyama I."/>
            <person name="Ito T."/>
            <person name="Fujiyama A."/>
            <person name="Inagaki F."/>
            <person name="Takami H."/>
        </authorList>
    </citation>
    <scope>NUCLEOTIDE SEQUENCE</scope>
    <source>
        <strain evidence="1">Expedition CK06-06</strain>
    </source>
</reference>
<gene>
    <name evidence="1" type="ORF">S12H4_37660</name>
</gene>
<dbReference type="AlphaFoldDB" id="X1UBG1"/>
<organism evidence="1">
    <name type="scientific">marine sediment metagenome</name>
    <dbReference type="NCBI Taxonomy" id="412755"/>
    <lineage>
        <taxon>unclassified sequences</taxon>
        <taxon>metagenomes</taxon>
        <taxon>ecological metagenomes</taxon>
    </lineage>
</organism>